<dbReference type="CDD" id="cd18118">
    <property type="entry name" value="ATP-synt_V_A-type_beta_N"/>
    <property type="match status" value="1"/>
</dbReference>
<dbReference type="HAMAP" id="MF_00310">
    <property type="entry name" value="ATP_synth_B_arch"/>
    <property type="match status" value="1"/>
</dbReference>
<gene>
    <name evidence="8" type="primary">ntpB</name>
    <name evidence="4" type="synonym">atpB</name>
    <name evidence="8" type="ORF">BWX89_00103</name>
</gene>
<organism evidence="8">
    <name type="scientific">candidate division TA06 bacterium ADurb.Bin131</name>
    <dbReference type="NCBI Taxonomy" id="1852827"/>
    <lineage>
        <taxon>Bacteria</taxon>
        <taxon>Bacteria division TA06</taxon>
    </lineage>
</organism>
<comment type="caution">
    <text evidence="8">The sequence shown here is derived from an EMBL/GenBank/DDBJ whole genome shotgun (WGS) entry which is preliminary data.</text>
</comment>
<dbReference type="PANTHER" id="PTHR43389:SF4">
    <property type="entry name" value="V-TYPE PROTON ATPASE SUBUNIT B"/>
    <property type="match status" value="1"/>
</dbReference>
<dbReference type="GO" id="GO:0042777">
    <property type="term" value="P:proton motive force-driven plasma membrane ATP synthesis"/>
    <property type="evidence" value="ECO:0007669"/>
    <property type="project" value="UniProtKB-UniRule"/>
</dbReference>
<evidence type="ECO:0000313" key="8">
    <source>
        <dbReference type="EMBL" id="OQB75161.1"/>
    </source>
</evidence>
<comment type="similarity">
    <text evidence="1 4">Belongs to the ATPase alpha/beta chains family.</text>
</comment>
<sequence>MNMYNLREYTGLEEIAGQLFVIRNIHNVGYNEVVEISEENGNVRIGTTLEVGEGYAIVQVLGGTSGLSLKNCRVRFKGEPLLFGASQDMLGRIFDGLGNPLDGLPKPVPEEMMNVNGMAMNPAARDYPENIIETGISTIDVMNTLVRGQKLPFFSGSGLPHDLIAAQIVRQARVEGEGFCIVFAGMGVKYDTARFFIRNFEESGALDNVVLFLSLADSPSLTRLMTPKFALTAAEFLAFRKNMQVLVILTDMSNYCEALRELSTMRGEIPARKGYPGYLYSDLAGIYERAGKIKDSKGSITQIPMLTMPNDDITHPVPDLTGYITEGQIVVDRELHARGIYPPISVLPSLSRLMKDNIGKGKTRDDHSELASQLFASYAKTRDIRAIASIIGEEELSSLDLVYLKFGENFENKFVNQSYNERRTLQQSLEIGWDVVSELPEEELVRISKDHIKQRYRKKNGDKNTSDENKSA</sequence>
<protein>
    <recommendedName>
        <fullName evidence="4">V-type ATP synthase beta chain</fullName>
    </recommendedName>
    <alternativeName>
        <fullName evidence="4">V-ATPase subunit B</fullName>
    </alternativeName>
</protein>
<accession>A0A1V6CE20</accession>
<comment type="function">
    <text evidence="4">Produces ATP from ADP in the presence of a proton gradient across the membrane. The V-type beta chain is a regulatory subunit.</text>
</comment>
<dbReference type="InterPro" id="IPR027417">
    <property type="entry name" value="P-loop_NTPase"/>
</dbReference>
<evidence type="ECO:0000256" key="4">
    <source>
        <dbReference type="HAMAP-Rule" id="MF_00310"/>
    </source>
</evidence>
<dbReference type="InterPro" id="IPR000194">
    <property type="entry name" value="ATPase_F1/V1/A1_a/bsu_nucl-bd"/>
</dbReference>
<feature type="domain" description="ATPase F1/V1/A1 complex alpha/beta subunit N-terminal" evidence="6">
    <location>
        <begin position="15"/>
        <end position="78"/>
    </location>
</feature>
<reference evidence="8" key="1">
    <citation type="submission" date="2017-02" db="EMBL/GenBank/DDBJ databases">
        <title>Delving into the versatile metabolic prowess of the omnipresent phylum Bacteroidetes.</title>
        <authorList>
            <person name="Nobu M.K."/>
            <person name="Mei R."/>
            <person name="Narihiro T."/>
            <person name="Kuroda K."/>
            <person name="Liu W.-T."/>
        </authorList>
    </citation>
    <scope>NUCLEOTIDE SEQUENCE</scope>
    <source>
        <strain evidence="8">ADurb.Bin131</strain>
    </source>
</reference>
<dbReference type="SUPFAM" id="SSF52540">
    <property type="entry name" value="P-loop containing nucleoside triphosphate hydrolases"/>
    <property type="match status" value="1"/>
</dbReference>
<keyword evidence="3 4" id="KW-0406">Ion transport</keyword>
<dbReference type="Proteomes" id="UP000485562">
    <property type="component" value="Unassembled WGS sequence"/>
</dbReference>
<dbReference type="CDD" id="cd01135">
    <property type="entry name" value="V_A-ATPase_B"/>
    <property type="match status" value="1"/>
</dbReference>
<evidence type="ECO:0000259" key="5">
    <source>
        <dbReference type="Pfam" id="PF00006"/>
    </source>
</evidence>
<dbReference type="Gene3D" id="3.40.50.12240">
    <property type="match status" value="1"/>
</dbReference>
<dbReference type="InterPro" id="IPR022879">
    <property type="entry name" value="V-ATPase_su_B/beta"/>
</dbReference>
<evidence type="ECO:0000256" key="2">
    <source>
        <dbReference type="ARBA" id="ARBA00022448"/>
    </source>
</evidence>
<evidence type="ECO:0000256" key="1">
    <source>
        <dbReference type="ARBA" id="ARBA00008936"/>
    </source>
</evidence>
<proteinExistence type="inferred from homology"/>
<evidence type="ECO:0000259" key="7">
    <source>
        <dbReference type="Pfam" id="PF22919"/>
    </source>
</evidence>
<dbReference type="EMBL" id="MWDQ01000022">
    <property type="protein sequence ID" value="OQB75161.1"/>
    <property type="molecule type" value="Genomic_DNA"/>
</dbReference>
<keyword evidence="4" id="KW-0375">Hydrogen ion transport</keyword>
<dbReference type="CDD" id="cd18112">
    <property type="entry name" value="ATP-synt_V_A-type_beta_C"/>
    <property type="match status" value="1"/>
</dbReference>
<dbReference type="InterPro" id="IPR004100">
    <property type="entry name" value="ATPase_F1/V1/A1_a/bsu_N"/>
</dbReference>
<dbReference type="Pfam" id="PF02874">
    <property type="entry name" value="ATP-synt_ab_N"/>
    <property type="match status" value="1"/>
</dbReference>
<keyword evidence="2 4" id="KW-0813">Transport</keyword>
<dbReference type="Pfam" id="PF22919">
    <property type="entry name" value="ATP-synt_VA_C"/>
    <property type="match status" value="1"/>
</dbReference>
<dbReference type="GO" id="GO:0005524">
    <property type="term" value="F:ATP binding"/>
    <property type="evidence" value="ECO:0007669"/>
    <property type="project" value="UniProtKB-UniRule"/>
</dbReference>
<feature type="domain" description="ATPase F1/V1/A1 complex alpha/beta subunit nucleotide-binding" evidence="5">
    <location>
        <begin position="135"/>
        <end position="351"/>
    </location>
</feature>
<dbReference type="NCBIfam" id="NF003235">
    <property type="entry name" value="PRK04196.1"/>
    <property type="match status" value="1"/>
</dbReference>
<dbReference type="Pfam" id="PF00006">
    <property type="entry name" value="ATP-synt_ab"/>
    <property type="match status" value="1"/>
</dbReference>
<dbReference type="PANTHER" id="PTHR43389">
    <property type="entry name" value="V-TYPE PROTON ATPASE SUBUNIT B"/>
    <property type="match status" value="1"/>
</dbReference>
<feature type="domain" description="ATP synthase A/B type C-terminal" evidence="7">
    <location>
        <begin position="356"/>
        <end position="455"/>
    </location>
</feature>
<dbReference type="GO" id="GO:0046961">
    <property type="term" value="F:proton-transporting ATPase activity, rotational mechanism"/>
    <property type="evidence" value="ECO:0007669"/>
    <property type="project" value="TreeGrafter"/>
</dbReference>
<name>A0A1V6CE20_UNCT6</name>
<dbReference type="InterPro" id="IPR055190">
    <property type="entry name" value="ATP-synt_VA_C"/>
</dbReference>
<evidence type="ECO:0000259" key="6">
    <source>
        <dbReference type="Pfam" id="PF02874"/>
    </source>
</evidence>
<dbReference type="GO" id="GO:0046933">
    <property type="term" value="F:proton-transporting ATP synthase activity, rotational mechanism"/>
    <property type="evidence" value="ECO:0007669"/>
    <property type="project" value="UniProtKB-UniRule"/>
</dbReference>
<dbReference type="AlphaFoldDB" id="A0A1V6CE20"/>
<keyword evidence="4" id="KW-0066">ATP synthesis</keyword>
<evidence type="ECO:0000256" key="3">
    <source>
        <dbReference type="ARBA" id="ARBA00023065"/>
    </source>
</evidence>